<reference evidence="2" key="1">
    <citation type="submission" date="2022-11" db="UniProtKB">
        <authorList>
            <consortium name="WormBaseParasite"/>
        </authorList>
    </citation>
    <scope>IDENTIFICATION</scope>
</reference>
<proteinExistence type="predicted"/>
<organism evidence="1 2">
    <name type="scientific">Romanomermis culicivorax</name>
    <name type="common">Nematode worm</name>
    <dbReference type="NCBI Taxonomy" id="13658"/>
    <lineage>
        <taxon>Eukaryota</taxon>
        <taxon>Metazoa</taxon>
        <taxon>Ecdysozoa</taxon>
        <taxon>Nematoda</taxon>
        <taxon>Enoplea</taxon>
        <taxon>Dorylaimia</taxon>
        <taxon>Mermithida</taxon>
        <taxon>Mermithoidea</taxon>
        <taxon>Mermithidae</taxon>
        <taxon>Romanomermis</taxon>
    </lineage>
</organism>
<evidence type="ECO:0000313" key="1">
    <source>
        <dbReference type="Proteomes" id="UP000887565"/>
    </source>
</evidence>
<dbReference type="AlphaFoldDB" id="A0A915IBU8"/>
<keyword evidence="1" id="KW-1185">Reference proteome</keyword>
<dbReference type="Proteomes" id="UP000887565">
    <property type="component" value="Unplaced"/>
</dbReference>
<evidence type="ECO:0000313" key="2">
    <source>
        <dbReference type="WBParaSite" id="nRc.2.0.1.t10726-RA"/>
    </source>
</evidence>
<dbReference type="WBParaSite" id="nRc.2.0.1.t10726-RA">
    <property type="protein sequence ID" value="nRc.2.0.1.t10726-RA"/>
    <property type="gene ID" value="nRc.2.0.1.g10726"/>
</dbReference>
<sequence length="210" mass="23626">MVQKTNLRLKYAVRPLLDGKIENLRGMNDDNRDHLDYGMVSVDHCNNHPFLQSPKIRRWTTSETSSQHAAPTAVTAPRWAALITIGCVFTTLHGRAVRAGDVGRFWTLNTNENMMEKVDMLNAAPELVRLWEDYIKIHSNKQVVFLRVNELQSTSLSASISWYSDQKVSINSATLPISTIFSSVSSNPYLPKFVANHGSNLPTLTTRLTL</sequence>
<protein>
    <submittedName>
        <fullName evidence="2">Uncharacterized protein</fullName>
    </submittedName>
</protein>
<name>A0A915IBU8_ROMCU</name>
<accession>A0A915IBU8</accession>